<evidence type="ECO:0000256" key="1">
    <source>
        <dbReference type="SAM" id="MobiDB-lite"/>
    </source>
</evidence>
<dbReference type="InterPro" id="IPR021844">
    <property type="entry name" value="Integr_conj_element_PFL4704"/>
</dbReference>
<sequence length="364" mass="38080">MTTNKLMKSPIRALLRVLPLALALSGIGQAPAMAQTVQNLNLTNVPPDLIPEEAGAHTTAAPTEVDLGQVPTSSNGRAPTHSRAPAGGTAQQAARSARSPTVASAAAAAPSAKSVRPARAQASAGIERAVFERVPVRVALPVGKERLVTLPAVAALHVPTDIESVARIEVIDRTMYVTALLPFVPLRIVAELVDDGTQIPLDLVASPATAGATSELQVFLSGKPGNAGPGATDAQEPAEEKPLPAADMVQLTRHAAQMIYAPRRLIQPTAAIQQVPVAQDVVSGLLRGALVETAPLGQWRSGNLFVTAVRVTNLSAHPYEIALEQMRGRWIAATTQHGRLGPKGSDRDTTAVYLVCDRSFEACL</sequence>
<accession>A0ABW2QMQ1</accession>
<gene>
    <name evidence="3" type="ORF">ACFQPB_15860</name>
</gene>
<dbReference type="RefSeq" id="WP_382225260.1">
    <property type="nucleotide sequence ID" value="NZ_JBHTCA010000014.1"/>
</dbReference>
<feature type="signal peptide" evidence="2">
    <location>
        <begin position="1"/>
        <end position="34"/>
    </location>
</feature>
<proteinExistence type="predicted"/>
<dbReference type="Pfam" id="PF11920">
    <property type="entry name" value="DUF3438"/>
    <property type="match status" value="1"/>
</dbReference>
<evidence type="ECO:0000313" key="3">
    <source>
        <dbReference type="EMBL" id="MFC7410341.1"/>
    </source>
</evidence>
<feature type="chain" id="PRO_5047068960" evidence="2">
    <location>
        <begin position="35"/>
        <end position="364"/>
    </location>
</feature>
<organism evidence="3 4">
    <name type="scientific">Hydrogenophaga atypica</name>
    <dbReference type="NCBI Taxonomy" id="249409"/>
    <lineage>
        <taxon>Bacteria</taxon>
        <taxon>Pseudomonadati</taxon>
        <taxon>Pseudomonadota</taxon>
        <taxon>Betaproteobacteria</taxon>
        <taxon>Burkholderiales</taxon>
        <taxon>Comamonadaceae</taxon>
        <taxon>Hydrogenophaga</taxon>
    </lineage>
</organism>
<feature type="region of interest" description="Disordered" evidence="1">
    <location>
        <begin position="61"/>
        <end position="116"/>
    </location>
</feature>
<dbReference type="NCBIfam" id="TIGR03749">
    <property type="entry name" value="conj_TIGR03749"/>
    <property type="match status" value="1"/>
</dbReference>
<evidence type="ECO:0000256" key="2">
    <source>
        <dbReference type="SAM" id="SignalP"/>
    </source>
</evidence>
<feature type="compositionally biased region" description="Low complexity" evidence="1">
    <location>
        <begin position="93"/>
        <end position="116"/>
    </location>
</feature>
<dbReference type="Proteomes" id="UP001596501">
    <property type="component" value="Unassembled WGS sequence"/>
</dbReference>
<keyword evidence="2" id="KW-0732">Signal</keyword>
<name>A0ABW2QMQ1_9BURK</name>
<evidence type="ECO:0000313" key="4">
    <source>
        <dbReference type="Proteomes" id="UP001596501"/>
    </source>
</evidence>
<comment type="caution">
    <text evidence="3">The sequence shown here is derived from an EMBL/GenBank/DDBJ whole genome shotgun (WGS) entry which is preliminary data.</text>
</comment>
<dbReference type="EMBL" id="JBHTCA010000014">
    <property type="protein sequence ID" value="MFC7410341.1"/>
    <property type="molecule type" value="Genomic_DNA"/>
</dbReference>
<protein>
    <submittedName>
        <fullName evidence="3">TIGR03749 family integrating conjugative element protein</fullName>
    </submittedName>
</protein>
<keyword evidence="4" id="KW-1185">Reference proteome</keyword>
<reference evidence="4" key="1">
    <citation type="journal article" date="2019" name="Int. J. Syst. Evol. Microbiol.">
        <title>The Global Catalogue of Microorganisms (GCM) 10K type strain sequencing project: providing services to taxonomists for standard genome sequencing and annotation.</title>
        <authorList>
            <consortium name="The Broad Institute Genomics Platform"/>
            <consortium name="The Broad Institute Genome Sequencing Center for Infectious Disease"/>
            <person name="Wu L."/>
            <person name="Ma J."/>
        </authorList>
    </citation>
    <scope>NUCLEOTIDE SEQUENCE [LARGE SCALE GENOMIC DNA]</scope>
    <source>
        <strain evidence="4">CGMCC 1.12371</strain>
    </source>
</reference>